<evidence type="ECO:0000259" key="2">
    <source>
        <dbReference type="Pfam" id="PF25484"/>
    </source>
</evidence>
<reference evidence="3 4" key="1">
    <citation type="submission" date="2016-05" db="EMBL/GenBank/DDBJ databases">
        <title>Comparative analysis of secretome profiles of manganese(II)-oxidizing ascomycete fungi.</title>
        <authorList>
            <consortium name="DOE Joint Genome Institute"/>
            <person name="Zeiner C.A."/>
            <person name="Purvine S.O."/>
            <person name="Zink E.M."/>
            <person name="Wu S."/>
            <person name="Pasa-Tolic L."/>
            <person name="Chaput D.L."/>
            <person name="Haridas S."/>
            <person name="Grigoriev I.V."/>
            <person name="Santelli C.M."/>
            <person name="Hansel C.M."/>
        </authorList>
    </citation>
    <scope>NUCLEOTIDE SEQUENCE [LARGE SCALE GENOMIC DNA]</scope>
    <source>
        <strain evidence="3 4">SRC1lrK2f</strain>
    </source>
</reference>
<protein>
    <recommendedName>
        <fullName evidence="2">DUF7907 domain-containing protein</fullName>
    </recommendedName>
</protein>
<evidence type="ECO:0000313" key="4">
    <source>
        <dbReference type="Proteomes" id="UP000077248"/>
    </source>
</evidence>
<dbReference type="VEuPathDB" id="FungiDB:CC77DRAFT_1064156"/>
<keyword evidence="1" id="KW-0732">Signal</keyword>
<accession>A0A177DDE6</accession>
<feature type="signal peptide" evidence="1">
    <location>
        <begin position="1"/>
        <end position="17"/>
    </location>
</feature>
<dbReference type="GeneID" id="29114284"/>
<name>A0A177DDE6_ALTAL</name>
<dbReference type="KEGG" id="aalt:CC77DRAFT_1064156"/>
<dbReference type="AlphaFoldDB" id="A0A177DDE6"/>
<feature type="domain" description="DUF7907" evidence="2">
    <location>
        <begin position="24"/>
        <end position="205"/>
    </location>
</feature>
<keyword evidence="4" id="KW-1185">Reference proteome</keyword>
<organism evidence="3 4">
    <name type="scientific">Alternaria alternata</name>
    <name type="common">Alternaria rot fungus</name>
    <name type="synonym">Torula alternata</name>
    <dbReference type="NCBI Taxonomy" id="5599"/>
    <lineage>
        <taxon>Eukaryota</taxon>
        <taxon>Fungi</taxon>
        <taxon>Dikarya</taxon>
        <taxon>Ascomycota</taxon>
        <taxon>Pezizomycotina</taxon>
        <taxon>Dothideomycetes</taxon>
        <taxon>Pleosporomycetidae</taxon>
        <taxon>Pleosporales</taxon>
        <taxon>Pleosporineae</taxon>
        <taxon>Pleosporaceae</taxon>
        <taxon>Alternaria</taxon>
        <taxon>Alternaria sect. Alternaria</taxon>
        <taxon>Alternaria alternata complex</taxon>
    </lineage>
</organism>
<evidence type="ECO:0000256" key="1">
    <source>
        <dbReference type="SAM" id="SignalP"/>
    </source>
</evidence>
<dbReference type="RefSeq" id="XP_018382957.1">
    <property type="nucleotide sequence ID" value="XM_018528690.1"/>
</dbReference>
<proteinExistence type="predicted"/>
<feature type="chain" id="PRO_5008059291" description="DUF7907 domain-containing protein" evidence="1">
    <location>
        <begin position="18"/>
        <end position="207"/>
    </location>
</feature>
<evidence type="ECO:0000313" key="3">
    <source>
        <dbReference type="EMBL" id="OAG17536.1"/>
    </source>
</evidence>
<dbReference type="EMBL" id="KV441486">
    <property type="protein sequence ID" value="OAG17536.1"/>
    <property type="molecule type" value="Genomic_DNA"/>
</dbReference>
<dbReference type="Proteomes" id="UP000077248">
    <property type="component" value="Unassembled WGS sequence"/>
</dbReference>
<dbReference type="STRING" id="5599.A0A177DDE6"/>
<dbReference type="InterPro" id="IPR057229">
    <property type="entry name" value="DUF7907"/>
</dbReference>
<sequence length="207" mass="22933">MKFAILAFATLLAQADAQAYNVQSDGFRLVLESRTNNSAYNNHALGPCHVGAAEESLCLTNDTIIDPARYATTFYHNTTSYNHDNPKNANDTAGILNWPLRYNNGEGIASSAMAFRYSATPYLMSMIFAPGKASHQNVYFEQRNSSYSTMYISVSLNDTGSTPAFSIPAIKASNWYICTKYLMWNMGLTNEPLDSNCSKVSVQRVWA</sequence>
<gene>
    <name evidence="3" type="ORF">CC77DRAFT_1064156</name>
</gene>
<dbReference type="Pfam" id="PF25484">
    <property type="entry name" value="DUF7907"/>
    <property type="match status" value="1"/>
</dbReference>